<dbReference type="AlphaFoldDB" id="A0A364K2B6"/>
<comment type="caution">
    <text evidence="1">The sequence shown here is derived from an EMBL/GenBank/DDBJ whole genome shotgun (WGS) entry which is preliminary data.</text>
</comment>
<reference evidence="1 2" key="2">
    <citation type="submission" date="2018-06" db="EMBL/GenBank/DDBJ databases">
        <authorList>
            <person name="Zhirakovskaya E."/>
        </authorList>
    </citation>
    <scope>NUCLEOTIDE SEQUENCE [LARGE SCALE GENOMIC DNA]</scope>
    <source>
        <strain evidence="1 2">FBKL4.011</strain>
    </source>
</reference>
<sequence>MLSSYEAFLEGVKPATYVNLDIIVRPELIPNLMEYANFNESDNFWMFFRDEEMKTQFLNQYSNLSHNDPERERILGLTLGYPPKAVDFYTYYYEWQQREREEAKHWYFTHKVGMKYHGIMFTSHIDDLKENAQWLWDTYQIEEDTYIKVVRMPDRKREEFPVAFRNLADLVDAKEKVQRILDHNRVALEPIAPK</sequence>
<dbReference type="Proteomes" id="UP000251213">
    <property type="component" value="Unassembled WGS sequence"/>
</dbReference>
<name>A0A364K2B6_9BACL</name>
<keyword evidence="2" id="KW-1185">Reference proteome</keyword>
<evidence type="ECO:0000313" key="2">
    <source>
        <dbReference type="Proteomes" id="UP000251213"/>
    </source>
</evidence>
<gene>
    <name evidence="1" type="ORF">DL897_14205</name>
</gene>
<accession>A0A364K2B6</accession>
<dbReference type="RefSeq" id="WP_113659803.1">
    <property type="nucleotide sequence ID" value="NZ_KZ845671.1"/>
</dbReference>
<dbReference type="EMBL" id="QJKK01000009">
    <property type="protein sequence ID" value="RAL22560.1"/>
    <property type="molecule type" value="Genomic_DNA"/>
</dbReference>
<proteinExistence type="predicted"/>
<evidence type="ECO:0000313" key="1">
    <source>
        <dbReference type="EMBL" id="RAL22560.1"/>
    </source>
</evidence>
<organism evidence="1 2">
    <name type="scientific">Thermoflavimicrobium daqui</name>
    <dbReference type="NCBI Taxonomy" id="2137476"/>
    <lineage>
        <taxon>Bacteria</taxon>
        <taxon>Bacillati</taxon>
        <taxon>Bacillota</taxon>
        <taxon>Bacilli</taxon>
        <taxon>Bacillales</taxon>
        <taxon>Thermoactinomycetaceae</taxon>
        <taxon>Thermoflavimicrobium</taxon>
    </lineage>
</organism>
<reference evidence="1 2" key="1">
    <citation type="submission" date="2018-06" db="EMBL/GenBank/DDBJ databases">
        <title>Thermoflavimicrobium daqus sp. nov., a thermophilic microbe isolated from Moutai-flavour Daqu.</title>
        <authorList>
            <person name="Wang X."/>
            <person name="Zhou H."/>
        </authorList>
    </citation>
    <scope>NUCLEOTIDE SEQUENCE [LARGE SCALE GENOMIC DNA]</scope>
    <source>
        <strain evidence="1 2">FBKL4.011</strain>
    </source>
</reference>
<dbReference type="OrthoDB" id="2990732at2"/>
<protein>
    <submittedName>
        <fullName evidence="1">Uncharacterized protein</fullName>
    </submittedName>
</protein>